<keyword evidence="2" id="KW-0472">Membrane</keyword>
<name>A0A834WHP4_9FABA</name>
<dbReference type="EMBL" id="JAAIUW010000008">
    <property type="protein sequence ID" value="KAF7819771.1"/>
    <property type="molecule type" value="Genomic_DNA"/>
</dbReference>
<feature type="compositionally biased region" description="Acidic residues" evidence="1">
    <location>
        <begin position="142"/>
        <end position="153"/>
    </location>
</feature>
<organism evidence="2 3">
    <name type="scientific">Senna tora</name>
    <dbReference type="NCBI Taxonomy" id="362788"/>
    <lineage>
        <taxon>Eukaryota</taxon>
        <taxon>Viridiplantae</taxon>
        <taxon>Streptophyta</taxon>
        <taxon>Embryophyta</taxon>
        <taxon>Tracheophyta</taxon>
        <taxon>Spermatophyta</taxon>
        <taxon>Magnoliopsida</taxon>
        <taxon>eudicotyledons</taxon>
        <taxon>Gunneridae</taxon>
        <taxon>Pentapetalae</taxon>
        <taxon>rosids</taxon>
        <taxon>fabids</taxon>
        <taxon>Fabales</taxon>
        <taxon>Fabaceae</taxon>
        <taxon>Caesalpinioideae</taxon>
        <taxon>Cassia clade</taxon>
        <taxon>Senna</taxon>
    </lineage>
</organism>
<dbReference type="AlphaFoldDB" id="A0A834WHP4"/>
<comment type="caution">
    <text evidence="2">The sequence shown here is derived from an EMBL/GenBank/DDBJ whole genome shotgun (WGS) entry which is preliminary data.</text>
</comment>
<keyword evidence="3" id="KW-1185">Reference proteome</keyword>
<accession>A0A834WHP4</accession>
<proteinExistence type="predicted"/>
<dbReference type="Proteomes" id="UP000634136">
    <property type="component" value="Unassembled WGS sequence"/>
</dbReference>
<evidence type="ECO:0000313" key="3">
    <source>
        <dbReference type="Proteomes" id="UP000634136"/>
    </source>
</evidence>
<dbReference type="OrthoDB" id="1928179at2759"/>
<dbReference type="PANTHER" id="PTHR33700">
    <property type="entry name" value="MYB-LIKE PROTEIN X"/>
    <property type="match status" value="1"/>
</dbReference>
<protein>
    <submittedName>
        <fullName evidence="2">Putative transmembrane protein</fullName>
    </submittedName>
</protein>
<feature type="region of interest" description="Disordered" evidence="1">
    <location>
        <begin position="88"/>
        <end position="179"/>
    </location>
</feature>
<feature type="compositionally biased region" description="Basic and acidic residues" evidence="1">
    <location>
        <begin position="107"/>
        <end position="127"/>
    </location>
</feature>
<gene>
    <name evidence="2" type="ORF">G2W53_025226</name>
</gene>
<dbReference type="PANTHER" id="PTHR33700:SF30">
    <property type="entry name" value="PROTEIN, PUTATIVE-RELATED"/>
    <property type="match status" value="1"/>
</dbReference>
<feature type="compositionally biased region" description="Basic and acidic residues" evidence="1">
    <location>
        <begin position="156"/>
        <end position="165"/>
    </location>
</feature>
<evidence type="ECO:0000256" key="1">
    <source>
        <dbReference type="SAM" id="MobiDB-lite"/>
    </source>
</evidence>
<evidence type="ECO:0000313" key="2">
    <source>
        <dbReference type="EMBL" id="KAF7819771.1"/>
    </source>
</evidence>
<reference evidence="2" key="1">
    <citation type="submission" date="2020-09" db="EMBL/GenBank/DDBJ databases">
        <title>Genome-Enabled Discovery of Anthraquinone Biosynthesis in Senna tora.</title>
        <authorList>
            <person name="Kang S.-H."/>
            <person name="Pandey R.P."/>
            <person name="Lee C.-M."/>
            <person name="Sim J.-S."/>
            <person name="Jeong J.-T."/>
            <person name="Choi B.-S."/>
            <person name="Jung M."/>
            <person name="Ginzburg D."/>
            <person name="Zhao K."/>
            <person name="Won S.Y."/>
            <person name="Oh T.-J."/>
            <person name="Yu Y."/>
            <person name="Kim N.-H."/>
            <person name="Lee O.R."/>
            <person name="Lee T.-H."/>
            <person name="Bashyal P."/>
            <person name="Kim T.-S."/>
            <person name="Lee W.-H."/>
            <person name="Kawkins C."/>
            <person name="Kim C.-K."/>
            <person name="Kim J.S."/>
            <person name="Ahn B.O."/>
            <person name="Rhee S.Y."/>
            <person name="Sohng J.K."/>
        </authorList>
    </citation>
    <scope>NUCLEOTIDE SEQUENCE</scope>
    <source>
        <tissue evidence="2">Leaf</tissue>
    </source>
</reference>
<sequence length="201" mass="22636">MDSALYAANSFISMMSQSTCFRMDYQYFGRLQRPKGTNMKQTLLVMFLLAVCSWVVYQINHSNSKPENNHGAKPKLVEQLGTVSLGRKGKLPSWLDDERGFPNSGNGDERSRKISESDSQSIEKEAEILQLRVPPNDGSIKDDEDVKESEIVADGDWTHSFHDENGVPPEVNETEPIGSSEAHMEMVIEEHKSDNSKEKNE</sequence>
<keyword evidence="2" id="KW-0812">Transmembrane</keyword>